<dbReference type="Proteomes" id="UP000644756">
    <property type="component" value="Unassembled WGS sequence"/>
</dbReference>
<name>A0A917CHA2_9BACL</name>
<reference evidence="10" key="1">
    <citation type="journal article" date="2014" name="Int. J. Syst. Evol. Microbiol.">
        <title>Complete genome sequence of Corynebacterium casei LMG S-19264T (=DSM 44701T), isolated from a smear-ripened cheese.</title>
        <authorList>
            <consortium name="US DOE Joint Genome Institute (JGI-PGF)"/>
            <person name="Walter F."/>
            <person name="Albersmeier A."/>
            <person name="Kalinowski J."/>
            <person name="Ruckert C."/>
        </authorList>
    </citation>
    <scope>NUCLEOTIDE SEQUENCE</scope>
    <source>
        <strain evidence="10">CGMCC 1.12987</strain>
    </source>
</reference>
<comment type="pathway">
    <text evidence="7">Glycan biosynthesis; glycogen biosynthesis.</text>
</comment>
<dbReference type="SUPFAM" id="SSF53756">
    <property type="entry name" value="UDP-Glycosyltransferase/glycogen phosphorylase"/>
    <property type="match status" value="1"/>
</dbReference>
<reference evidence="10" key="2">
    <citation type="submission" date="2020-09" db="EMBL/GenBank/DDBJ databases">
        <authorList>
            <person name="Sun Q."/>
            <person name="Zhou Y."/>
        </authorList>
    </citation>
    <scope>NUCLEOTIDE SEQUENCE</scope>
    <source>
        <strain evidence="10">CGMCC 1.12987</strain>
    </source>
</reference>
<dbReference type="EMBL" id="BMGR01000001">
    <property type="protein sequence ID" value="GGF86845.1"/>
    <property type="molecule type" value="Genomic_DNA"/>
</dbReference>
<dbReference type="EC" id="2.4.1.21" evidence="7"/>
<evidence type="ECO:0000256" key="4">
    <source>
        <dbReference type="ARBA" id="ARBA00022676"/>
    </source>
</evidence>
<dbReference type="NCBIfam" id="NF001898">
    <property type="entry name" value="PRK00654.1-1"/>
    <property type="match status" value="1"/>
</dbReference>
<evidence type="ECO:0000256" key="7">
    <source>
        <dbReference type="HAMAP-Rule" id="MF_00484"/>
    </source>
</evidence>
<keyword evidence="11" id="KW-1185">Reference proteome</keyword>
<keyword evidence="4 7" id="KW-0328">Glycosyltransferase</keyword>
<protein>
    <recommendedName>
        <fullName evidence="7">Glycogen synthase</fullName>
        <ecNumber evidence="7">2.4.1.21</ecNumber>
    </recommendedName>
    <alternativeName>
        <fullName evidence="7">Starch [bacterial glycogen] synthase</fullName>
    </alternativeName>
</protein>
<dbReference type="GO" id="GO:0004373">
    <property type="term" value="F:alpha-1,4-glucan glucosyltransferase (UDP-glucose donor) activity"/>
    <property type="evidence" value="ECO:0007669"/>
    <property type="project" value="InterPro"/>
</dbReference>
<comment type="function">
    <text evidence="2 7">Synthesizes alpha-1,4-glucan chains using ADP-glucose.</text>
</comment>
<evidence type="ECO:0000256" key="3">
    <source>
        <dbReference type="ARBA" id="ARBA00010281"/>
    </source>
</evidence>
<dbReference type="InterPro" id="IPR013534">
    <property type="entry name" value="Starch_synth_cat_dom"/>
</dbReference>
<gene>
    <name evidence="7 10" type="primary">glgA</name>
    <name evidence="10" type="ORF">GCM10010916_00210</name>
</gene>
<feature type="domain" description="Starch synthase catalytic" evidence="9">
    <location>
        <begin position="2"/>
        <end position="237"/>
    </location>
</feature>
<dbReference type="CDD" id="cd03791">
    <property type="entry name" value="GT5_Glycogen_synthase_DULL1-like"/>
    <property type="match status" value="1"/>
</dbReference>
<dbReference type="PANTHER" id="PTHR45825:SF11">
    <property type="entry name" value="ALPHA AMYLASE DOMAIN-CONTAINING PROTEIN"/>
    <property type="match status" value="1"/>
</dbReference>
<evidence type="ECO:0000313" key="10">
    <source>
        <dbReference type="EMBL" id="GGF86845.1"/>
    </source>
</evidence>
<evidence type="ECO:0000256" key="1">
    <source>
        <dbReference type="ARBA" id="ARBA00001478"/>
    </source>
</evidence>
<dbReference type="GO" id="GO:0009011">
    <property type="term" value="F:alpha-1,4-glucan glucosyltransferase (ADP-glucose donor) activity"/>
    <property type="evidence" value="ECO:0007669"/>
    <property type="project" value="UniProtKB-UniRule"/>
</dbReference>
<dbReference type="PANTHER" id="PTHR45825">
    <property type="entry name" value="GRANULE-BOUND STARCH SYNTHASE 1, CHLOROPLASTIC/AMYLOPLASTIC"/>
    <property type="match status" value="1"/>
</dbReference>
<organism evidence="10 11">
    <name type="scientific">Paenibacillus abyssi</name>
    <dbReference type="NCBI Taxonomy" id="1340531"/>
    <lineage>
        <taxon>Bacteria</taxon>
        <taxon>Bacillati</taxon>
        <taxon>Bacillota</taxon>
        <taxon>Bacilli</taxon>
        <taxon>Bacillales</taxon>
        <taxon>Paenibacillaceae</taxon>
        <taxon>Paenibacillus</taxon>
    </lineage>
</organism>
<dbReference type="Pfam" id="PF00534">
    <property type="entry name" value="Glycos_transf_1"/>
    <property type="match status" value="1"/>
</dbReference>
<dbReference type="HAMAP" id="MF_00484">
    <property type="entry name" value="Glycogen_synth"/>
    <property type="match status" value="1"/>
</dbReference>
<comment type="caution">
    <text evidence="10">The sequence shown here is derived from an EMBL/GenBank/DDBJ whole genome shotgun (WGS) entry which is preliminary data.</text>
</comment>
<evidence type="ECO:0000256" key="5">
    <source>
        <dbReference type="ARBA" id="ARBA00022679"/>
    </source>
</evidence>
<comment type="similarity">
    <text evidence="3 7">Belongs to the glycosyltransferase 1 family. Bacterial/plant glycogen synthase subfamily.</text>
</comment>
<dbReference type="RefSeq" id="WP_188527825.1">
    <property type="nucleotide sequence ID" value="NZ_BMGR01000001.1"/>
</dbReference>
<dbReference type="InterPro" id="IPR011835">
    <property type="entry name" value="GS/SS"/>
</dbReference>
<evidence type="ECO:0000256" key="6">
    <source>
        <dbReference type="ARBA" id="ARBA00023056"/>
    </source>
</evidence>
<evidence type="ECO:0000313" key="11">
    <source>
        <dbReference type="Proteomes" id="UP000644756"/>
    </source>
</evidence>
<accession>A0A917CHA2</accession>
<keyword evidence="5 7" id="KW-0808">Transferase</keyword>
<dbReference type="InterPro" id="IPR001296">
    <property type="entry name" value="Glyco_trans_1"/>
</dbReference>
<evidence type="ECO:0000256" key="2">
    <source>
        <dbReference type="ARBA" id="ARBA00002764"/>
    </source>
</evidence>
<proteinExistence type="inferred from homology"/>
<keyword evidence="6 7" id="KW-0320">Glycogen biosynthesis</keyword>
<dbReference type="NCBIfam" id="TIGR02095">
    <property type="entry name" value="glgA"/>
    <property type="match status" value="1"/>
</dbReference>
<feature type="domain" description="Glycosyl transferase family 1" evidence="8">
    <location>
        <begin position="288"/>
        <end position="446"/>
    </location>
</feature>
<feature type="binding site" evidence="7">
    <location>
        <position position="15"/>
    </location>
    <ligand>
        <name>ADP-alpha-D-glucose</name>
        <dbReference type="ChEBI" id="CHEBI:57498"/>
    </ligand>
</feature>
<dbReference type="GO" id="GO:0005978">
    <property type="term" value="P:glycogen biosynthetic process"/>
    <property type="evidence" value="ECO:0007669"/>
    <property type="project" value="UniProtKB-UniRule"/>
</dbReference>
<evidence type="ECO:0000259" key="8">
    <source>
        <dbReference type="Pfam" id="PF00534"/>
    </source>
</evidence>
<comment type="catalytic activity">
    <reaction evidence="1 7">
        <text>[(1-&gt;4)-alpha-D-glucosyl](n) + ADP-alpha-D-glucose = [(1-&gt;4)-alpha-D-glucosyl](n+1) + ADP + H(+)</text>
        <dbReference type="Rhea" id="RHEA:18189"/>
        <dbReference type="Rhea" id="RHEA-COMP:9584"/>
        <dbReference type="Rhea" id="RHEA-COMP:9587"/>
        <dbReference type="ChEBI" id="CHEBI:15378"/>
        <dbReference type="ChEBI" id="CHEBI:15444"/>
        <dbReference type="ChEBI" id="CHEBI:57498"/>
        <dbReference type="ChEBI" id="CHEBI:456216"/>
        <dbReference type="EC" id="2.4.1.21"/>
    </reaction>
</comment>
<evidence type="ECO:0000259" key="9">
    <source>
        <dbReference type="Pfam" id="PF08323"/>
    </source>
</evidence>
<dbReference type="Gene3D" id="3.40.50.2000">
    <property type="entry name" value="Glycogen Phosphorylase B"/>
    <property type="match status" value="2"/>
</dbReference>
<dbReference type="Pfam" id="PF08323">
    <property type="entry name" value="Glyco_transf_5"/>
    <property type="match status" value="1"/>
</dbReference>
<sequence length="481" mass="54374">MNILFAASEAVPVAKTGGLADVAGSLPKALGPLGADVRVIMPFYGEITSCQKEQFRLIGSFNIRLGWREQYCGLLEAVIDGIHYYVIDNEFYFKRGYLYGYEDEAERFVFFCVAVMESLSYLNFKPDIIHCHDWQTGLIPFLLRTRYRDDPAWEGVRSLFTIHNLKYQGVFSQDVLRDLLGIGPEFFTPEGLEFFGGGSCMKAALLYADKLTTVSNTYAQEIQGRAYGEKLDGVLRKRATDLSGIINGIDAISFDPMQDPEIAFPYRDSLAKKRLNKLALQRELGLPESEETPVLGLVSRLVEQKGLDLLEAIMEPLLSDRLQLVVLGTGETRYEDMLRAAMEKHPLNIAAHFGFDDGLARRIYAGSDMYLMPSQFEPCGLSQLIALQYRSVPIVRETGGLKDTVRPFNEVTGEGNGFCFSRYDAGDLLDTIRRAVTLYENQELWNQITGNAAKEDYSWNRSARSYMRLYRELASQRRERG</sequence>
<dbReference type="AlphaFoldDB" id="A0A917CHA2"/>